<evidence type="ECO:0000313" key="3">
    <source>
        <dbReference type="EMBL" id="GAA2194122.1"/>
    </source>
</evidence>
<dbReference type="Pfam" id="PF16884">
    <property type="entry name" value="ADH_N_2"/>
    <property type="match status" value="1"/>
</dbReference>
<dbReference type="InterPro" id="IPR045010">
    <property type="entry name" value="MDR_fam"/>
</dbReference>
<keyword evidence="1" id="KW-0560">Oxidoreductase</keyword>
<protein>
    <submittedName>
        <fullName evidence="3">NADP-dependent oxidoreductase</fullName>
    </submittedName>
</protein>
<dbReference type="Gene3D" id="3.90.180.10">
    <property type="entry name" value="Medium-chain alcohol dehydrogenases, catalytic domain"/>
    <property type="match status" value="1"/>
</dbReference>
<feature type="domain" description="Enoyl reductase (ER)" evidence="2">
    <location>
        <begin position="20"/>
        <end position="334"/>
    </location>
</feature>
<sequence length="337" mass="36310">MPDGTPTKSREVRLVSYPDGELSLDHFEVAVTELAEPEPGQVVVRNEWMSLGTVYRDQMQSALDIPIPVFELGRPMWGRTVGTVVQSASPDLAVGDLVEHFSGWRDHAVGYAGQFFKRDPEQLPGSEYFLSNGPTAWRGLAEIARVREGDVVFVSGATSGVGCLAAHIAKALGAARVIGSTGSPQKIDFLLREAGYDAAFDYHDGPVVDRLRELAPDGITVFFDNVGGEQFEAAVQAAAPGARFALCGSLAAQHGEDARPRLDLQSLIPRELSFQGFATLHTPQQIEDWNARFGTWLAEGRITFPHTVVEGGVAALPQAMIDLLSGRLSGTALVRLS</sequence>
<dbReference type="InterPro" id="IPR036291">
    <property type="entry name" value="NAD(P)-bd_dom_sf"/>
</dbReference>
<organism evidence="3 4">
    <name type="scientific">Streptomyces bangladeshensis</name>
    <dbReference type="NCBI Taxonomy" id="295352"/>
    <lineage>
        <taxon>Bacteria</taxon>
        <taxon>Bacillati</taxon>
        <taxon>Actinomycetota</taxon>
        <taxon>Actinomycetes</taxon>
        <taxon>Kitasatosporales</taxon>
        <taxon>Streptomycetaceae</taxon>
        <taxon>Streptomyces</taxon>
    </lineage>
</organism>
<dbReference type="InterPro" id="IPR013149">
    <property type="entry name" value="ADH-like_C"/>
</dbReference>
<gene>
    <name evidence="3" type="ORF">GCM10009787_18810</name>
</gene>
<reference evidence="4" key="1">
    <citation type="journal article" date="2019" name="Int. J. Syst. Evol. Microbiol.">
        <title>The Global Catalogue of Microorganisms (GCM) 10K type strain sequencing project: providing services to taxonomists for standard genome sequencing and annotation.</title>
        <authorList>
            <consortium name="The Broad Institute Genomics Platform"/>
            <consortium name="The Broad Institute Genome Sequencing Center for Infectious Disease"/>
            <person name="Wu L."/>
            <person name="Ma J."/>
        </authorList>
    </citation>
    <scope>NUCLEOTIDE SEQUENCE [LARGE SCALE GENOMIC DNA]</scope>
    <source>
        <strain evidence="4">JCM 14924</strain>
    </source>
</reference>
<dbReference type="Proteomes" id="UP001501391">
    <property type="component" value="Unassembled WGS sequence"/>
</dbReference>
<dbReference type="InterPro" id="IPR011032">
    <property type="entry name" value="GroES-like_sf"/>
</dbReference>
<dbReference type="InterPro" id="IPR020843">
    <property type="entry name" value="ER"/>
</dbReference>
<dbReference type="SMART" id="SM00829">
    <property type="entry name" value="PKS_ER"/>
    <property type="match status" value="1"/>
</dbReference>
<dbReference type="Gene3D" id="3.40.50.720">
    <property type="entry name" value="NAD(P)-binding Rossmann-like Domain"/>
    <property type="match status" value="1"/>
</dbReference>
<dbReference type="SUPFAM" id="SSF50129">
    <property type="entry name" value="GroES-like"/>
    <property type="match status" value="1"/>
</dbReference>
<comment type="caution">
    <text evidence="3">The sequence shown here is derived from an EMBL/GenBank/DDBJ whole genome shotgun (WGS) entry which is preliminary data.</text>
</comment>
<dbReference type="EMBL" id="BAAAOQ010000005">
    <property type="protein sequence ID" value="GAA2194122.1"/>
    <property type="molecule type" value="Genomic_DNA"/>
</dbReference>
<proteinExistence type="predicted"/>
<evidence type="ECO:0000313" key="4">
    <source>
        <dbReference type="Proteomes" id="UP001501391"/>
    </source>
</evidence>
<dbReference type="SUPFAM" id="SSF51735">
    <property type="entry name" value="NAD(P)-binding Rossmann-fold domains"/>
    <property type="match status" value="1"/>
</dbReference>
<evidence type="ECO:0000259" key="2">
    <source>
        <dbReference type="SMART" id="SM00829"/>
    </source>
</evidence>
<dbReference type="PANTHER" id="PTHR43205:SF7">
    <property type="entry name" value="PROSTAGLANDIN REDUCTASE 1"/>
    <property type="match status" value="1"/>
</dbReference>
<accession>A0ABN3BDT7</accession>
<dbReference type="CDD" id="cd05288">
    <property type="entry name" value="PGDH"/>
    <property type="match status" value="1"/>
</dbReference>
<evidence type="ECO:0000256" key="1">
    <source>
        <dbReference type="ARBA" id="ARBA00023002"/>
    </source>
</evidence>
<dbReference type="InterPro" id="IPR041694">
    <property type="entry name" value="ADH_N_2"/>
</dbReference>
<keyword evidence="4" id="KW-1185">Reference proteome</keyword>
<dbReference type="Pfam" id="PF00107">
    <property type="entry name" value="ADH_zinc_N"/>
    <property type="match status" value="1"/>
</dbReference>
<dbReference type="PANTHER" id="PTHR43205">
    <property type="entry name" value="PROSTAGLANDIN REDUCTASE"/>
    <property type="match status" value="1"/>
</dbReference>
<dbReference type="RefSeq" id="WP_094374739.1">
    <property type="nucleotide sequence ID" value="NZ_BAAAOQ010000005.1"/>
</dbReference>
<name>A0ABN3BDT7_9ACTN</name>